<protein>
    <submittedName>
        <fullName evidence="1">Membrane-associated protein</fullName>
    </submittedName>
</protein>
<gene>
    <name evidence="1" type="ORF">SIAM614_15310</name>
</gene>
<proteinExistence type="predicted"/>
<organism evidence="1 2">
    <name type="scientific">Roseibium aggregatum (strain ATCC 25650 / DSM 13394 / JCM 20685 / NBRC 16684 / NCIMB 2208 / IAM 12614 / B1)</name>
    <name type="common">Stappia aggregata</name>
    <dbReference type="NCBI Taxonomy" id="384765"/>
    <lineage>
        <taxon>Bacteria</taxon>
        <taxon>Pseudomonadati</taxon>
        <taxon>Pseudomonadota</taxon>
        <taxon>Alphaproteobacteria</taxon>
        <taxon>Hyphomicrobiales</taxon>
        <taxon>Stappiaceae</taxon>
        <taxon>Roseibium</taxon>
    </lineage>
</organism>
<sequence>MVAASWAVSSHSIGSGKRTRAFFSTSSMPETGMISSEFLTESGMSARSLALSSGIMTSLMPPRRAASSFSFRPPIGRMRPRRVISPVMATSRRTGIPVMVEITAVAMAIPADGPSLGVAPSGTWT</sequence>
<dbReference type="AlphaFoldDB" id="A0NT97"/>
<comment type="caution">
    <text evidence="1">The sequence shown here is derived from an EMBL/GenBank/DDBJ whole genome shotgun (WGS) entry which is preliminary data.</text>
</comment>
<dbReference type="Proteomes" id="UP000004848">
    <property type="component" value="Unassembled WGS sequence"/>
</dbReference>
<dbReference type="eggNOG" id="ENOG5032YTU">
    <property type="taxonomic scope" value="Bacteria"/>
</dbReference>
<accession>A0NT97</accession>
<evidence type="ECO:0000313" key="1">
    <source>
        <dbReference type="EMBL" id="EAV44179.1"/>
    </source>
</evidence>
<name>A0NT97_ROSAI</name>
<dbReference type="EMBL" id="AAUW01000007">
    <property type="protein sequence ID" value="EAV44179.1"/>
    <property type="molecule type" value="Genomic_DNA"/>
</dbReference>
<reference evidence="1 2" key="1">
    <citation type="submission" date="2006-05" db="EMBL/GenBank/DDBJ databases">
        <authorList>
            <person name="King G."/>
            <person name="Ferriera S."/>
            <person name="Johnson J."/>
            <person name="Kravitz S."/>
            <person name="Beeson K."/>
            <person name="Sutton G."/>
            <person name="Rogers Y.-H."/>
            <person name="Friedman R."/>
            <person name="Frazier M."/>
            <person name="Venter J.C."/>
        </authorList>
    </citation>
    <scope>NUCLEOTIDE SEQUENCE [LARGE SCALE GENOMIC DNA]</scope>
    <source>
        <strain evidence="2">ATCC 25650 / DSM 13394 / JCM 20685 / NBRC 16684 / NCIMB 2208 / IAM 12614 / B1</strain>
    </source>
</reference>
<evidence type="ECO:0000313" key="2">
    <source>
        <dbReference type="Proteomes" id="UP000004848"/>
    </source>
</evidence>